<dbReference type="EMBL" id="CAKKMG010000085">
    <property type="protein sequence ID" value="CAH0289792.1"/>
    <property type="molecule type" value="Genomic_DNA"/>
</dbReference>
<evidence type="ECO:0000313" key="1">
    <source>
        <dbReference type="EMBL" id="CAH0289792.1"/>
    </source>
</evidence>
<dbReference type="AlphaFoldDB" id="A0A9W4L249"/>
<protein>
    <recommendedName>
        <fullName evidence="3">Helix-turn-helix domain-containing protein</fullName>
    </recommendedName>
</protein>
<sequence length="147" mass="17548">MENRKVFDKRNPTKGDRNFIPLPSDARHYVHHERMSAEKLFLYALIIDYYNPIEGHAFPSIETLALKYGKAPDTTSRHLDDLKAVELIDFPEKGYYVPLVPLDEEAFYREFPSAWELYQKSYQRCEKRKQGGRDRMRQWRLEKGYAE</sequence>
<evidence type="ECO:0000313" key="2">
    <source>
        <dbReference type="Proteomes" id="UP000789326"/>
    </source>
</evidence>
<name>A0A9W4L249_9BACI</name>
<dbReference type="RefSeq" id="WP_230303492.1">
    <property type="nucleotide sequence ID" value="NZ_CAKKMG010000085.1"/>
</dbReference>
<evidence type="ECO:0008006" key="3">
    <source>
        <dbReference type="Google" id="ProtNLM"/>
    </source>
</evidence>
<dbReference type="Gene3D" id="1.10.10.10">
    <property type="entry name" value="Winged helix-like DNA-binding domain superfamily/Winged helix DNA-binding domain"/>
    <property type="match status" value="1"/>
</dbReference>
<comment type="caution">
    <text evidence="1">The sequence shown here is derived from an EMBL/GenBank/DDBJ whole genome shotgun (WGS) entry which is preliminary data.</text>
</comment>
<dbReference type="Proteomes" id="UP000789326">
    <property type="component" value="Unassembled WGS sequence"/>
</dbReference>
<proteinExistence type="predicted"/>
<dbReference type="Pfam" id="PF13730">
    <property type="entry name" value="HTH_36"/>
    <property type="match status" value="1"/>
</dbReference>
<accession>A0A9W4L249</accession>
<gene>
    <name evidence="1" type="ORF">SRABI133_04198</name>
</gene>
<dbReference type="InterPro" id="IPR036388">
    <property type="entry name" value="WH-like_DNA-bd_sf"/>
</dbReference>
<organism evidence="1 2">
    <name type="scientific">Peribacillus simplex</name>
    <dbReference type="NCBI Taxonomy" id="1478"/>
    <lineage>
        <taxon>Bacteria</taxon>
        <taxon>Bacillati</taxon>
        <taxon>Bacillota</taxon>
        <taxon>Bacilli</taxon>
        <taxon>Bacillales</taxon>
        <taxon>Bacillaceae</taxon>
        <taxon>Peribacillus</taxon>
    </lineage>
</organism>
<reference evidence="1" key="1">
    <citation type="submission" date="2021-11" db="EMBL/GenBank/DDBJ databases">
        <authorList>
            <person name="Bulgarelli D."/>
        </authorList>
    </citation>
    <scope>NUCLEOTIDE SEQUENCE</scope>
    <source>
        <strain evidence="1">Bi133</strain>
    </source>
</reference>